<comment type="similarity">
    <text evidence="6">Belongs to the ABC-4 integral membrane protein family.</text>
</comment>
<comment type="caution">
    <text evidence="9">The sequence shown here is derived from an EMBL/GenBank/DDBJ whole genome shotgun (WGS) entry which is preliminary data.</text>
</comment>
<evidence type="ECO:0000256" key="2">
    <source>
        <dbReference type="ARBA" id="ARBA00022475"/>
    </source>
</evidence>
<gene>
    <name evidence="9" type="ORF">C823_03551</name>
</gene>
<dbReference type="OrthoDB" id="1694171at2"/>
<dbReference type="Pfam" id="PF02687">
    <property type="entry name" value="FtsX"/>
    <property type="match status" value="2"/>
</dbReference>
<dbReference type="STRING" id="1235802.C823_03551"/>
<dbReference type="Proteomes" id="UP000012589">
    <property type="component" value="Unassembled WGS sequence"/>
</dbReference>
<name>N2ABD0_9FIRM</name>
<dbReference type="eggNOG" id="COG0577">
    <property type="taxonomic scope" value="Bacteria"/>
</dbReference>
<keyword evidence="10" id="KW-1185">Reference proteome</keyword>
<dbReference type="HOGENOM" id="CLU_010964_1_0_9"/>
<feature type="transmembrane region" description="Helical" evidence="7">
    <location>
        <begin position="717"/>
        <end position="740"/>
    </location>
</feature>
<dbReference type="AlphaFoldDB" id="N2ABD0"/>
<feature type="transmembrane region" description="Helical" evidence="7">
    <location>
        <begin position="425"/>
        <end position="445"/>
    </location>
</feature>
<dbReference type="EMBL" id="AQFT01000107">
    <property type="protein sequence ID" value="EMZ23380.1"/>
    <property type="molecule type" value="Genomic_DNA"/>
</dbReference>
<evidence type="ECO:0000313" key="9">
    <source>
        <dbReference type="EMBL" id="EMZ23380.1"/>
    </source>
</evidence>
<dbReference type="GO" id="GO:0022857">
    <property type="term" value="F:transmembrane transporter activity"/>
    <property type="evidence" value="ECO:0007669"/>
    <property type="project" value="TreeGrafter"/>
</dbReference>
<evidence type="ECO:0000256" key="4">
    <source>
        <dbReference type="ARBA" id="ARBA00022989"/>
    </source>
</evidence>
<evidence type="ECO:0000313" key="10">
    <source>
        <dbReference type="Proteomes" id="UP000012589"/>
    </source>
</evidence>
<protein>
    <recommendedName>
        <fullName evidence="8">ABC3 transporter permease C-terminal domain-containing protein</fullName>
    </recommendedName>
</protein>
<keyword evidence="2" id="KW-1003">Cell membrane</keyword>
<feature type="transmembrane region" description="Helical" evidence="7">
    <location>
        <begin position="263"/>
        <end position="282"/>
    </location>
</feature>
<keyword evidence="5 7" id="KW-0472">Membrane</keyword>
<comment type="subcellular location">
    <subcellularLocation>
        <location evidence="1">Cell membrane</location>
        <topology evidence="1">Multi-pass membrane protein</topology>
    </subcellularLocation>
</comment>
<keyword evidence="3 7" id="KW-0812">Transmembrane</keyword>
<dbReference type="PANTHER" id="PTHR30572:SF4">
    <property type="entry name" value="ABC TRANSPORTER PERMEASE YTRF"/>
    <property type="match status" value="1"/>
</dbReference>
<evidence type="ECO:0000256" key="6">
    <source>
        <dbReference type="ARBA" id="ARBA00038076"/>
    </source>
</evidence>
<feature type="domain" description="ABC3 transporter permease C-terminal" evidence="8">
    <location>
        <begin position="718"/>
        <end position="821"/>
    </location>
</feature>
<evidence type="ECO:0000256" key="5">
    <source>
        <dbReference type="ARBA" id="ARBA00023136"/>
    </source>
</evidence>
<sequence length="822" mass="92070">MLANNNLKVCHMLVKRDFKFHRSKNGILILVVMLVTALYTFIFLLGSSVEKAFLLNYQYTYGSTCDVIYTGLTVRQADAIAGHGNVKKSVRIGIAGQIADPLIGQRLVRLAVADRDYAETVLSVPTTGNLPEISGEIALDEFTMDSLGVAHKLGAPVKLRWTDVEGNDYISEFKLCGWWAGPTNFSEACAWISNSTVQELFPGCQDHISRNITLGVHFYRSENAEQQAASILEEEGIAEISFTTNTVCNPARLKEAKQEAMPFYFSLIPVLPCGYLMIYSIIHVTASRDTLYYAGLKSLGMTPRQVRRLFLEHGCVVFLISFLPGWIVGFILHFFITGRVVIGMVENPALYFLTWPPFVLAALCTFFTTASAYLIPTIRLSHMTPVQTVISTIDRLPRHRSSVDGHTTLGGLALRTLRRNRLRTFLAAFALLIATVLLSFVRIRYISFCEEIYISAFSPWDYSLTDGSAYLNLQQYNEQNTSITKETVQEIRSCSEVTAVSVLKTHEIDLTASDELRRRIVDYYDQPYDGTVTLREVHAGYPDWIAGMERLEQTGRYTGLVIGLDGAYLQYVLDNCPFTSGCFDAEAFACGDYVLAAGIDSEGISTPAEGETVELHGHTYTVLGSVRNDDQYISGANSPKAAFHIAYLMPVEQFDDLFPGQGYRQLAIDIDPKGQAGFETFLERYERSLNRGIGIRRRSEYQRNFKVSTLNTVLPELIVALILLGIALTNFVNMLVVKTFGRKVEFAVYESLGMTISQLRYLMFLEGIFHAMLMSVLLVPAVVFFSANVMPDVLEAMNSWTVVYRFSLLPLWLILPFVFFCP</sequence>
<accession>N2ABD0</accession>
<dbReference type="InterPro" id="IPR050250">
    <property type="entry name" value="Macrolide_Exporter_MacB"/>
</dbReference>
<dbReference type="PATRIC" id="fig|1235802.3.peg.3743"/>
<evidence type="ECO:0000256" key="1">
    <source>
        <dbReference type="ARBA" id="ARBA00004651"/>
    </source>
</evidence>
<feature type="domain" description="ABC3 transporter permease C-terminal" evidence="8">
    <location>
        <begin position="271"/>
        <end position="385"/>
    </location>
</feature>
<dbReference type="GO" id="GO:0005886">
    <property type="term" value="C:plasma membrane"/>
    <property type="evidence" value="ECO:0007669"/>
    <property type="project" value="UniProtKB-SubCell"/>
</dbReference>
<evidence type="ECO:0000259" key="8">
    <source>
        <dbReference type="Pfam" id="PF02687"/>
    </source>
</evidence>
<organism evidence="9 10">
    <name type="scientific">Eubacterium plexicaudatum ASF492</name>
    <dbReference type="NCBI Taxonomy" id="1235802"/>
    <lineage>
        <taxon>Bacteria</taxon>
        <taxon>Bacillati</taxon>
        <taxon>Bacillota</taxon>
        <taxon>Clostridia</taxon>
        <taxon>Eubacteriales</taxon>
        <taxon>Eubacteriaceae</taxon>
        <taxon>Eubacterium</taxon>
    </lineage>
</organism>
<reference evidence="9 10" key="1">
    <citation type="journal article" date="2014" name="Genome Announc.">
        <title>Draft genome sequences of the altered schaedler flora, a defined bacterial community from gnotobiotic mice.</title>
        <authorList>
            <person name="Wannemuehler M.J."/>
            <person name="Overstreet A.M."/>
            <person name="Ward D.V."/>
            <person name="Phillips G.J."/>
        </authorList>
    </citation>
    <scope>NUCLEOTIDE SEQUENCE [LARGE SCALE GENOMIC DNA]</scope>
    <source>
        <strain evidence="9 10">ASF492</strain>
    </source>
</reference>
<feature type="transmembrane region" description="Helical" evidence="7">
    <location>
        <begin position="25"/>
        <end position="46"/>
    </location>
</feature>
<proteinExistence type="inferred from homology"/>
<feature type="transmembrane region" description="Helical" evidence="7">
    <location>
        <begin position="761"/>
        <end position="790"/>
    </location>
</feature>
<feature type="transmembrane region" description="Helical" evidence="7">
    <location>
        <begin position="309"/>
        <end position="335"/>
    </location>
</feature>
<keyword evidence="4 7" id="KW-1133">Transmembrane helix</keyword>
<dbReference type="InterPro" id="IPR003838">
    <property type="entry name" value="ABC3_permease_C"/>
</dbReference>
<evidence type="ECO:0000256" key="7">
    <source>
        <dbReference type="SAM" id="Phobius"/>
    </source>
</evidence>
<dbReference type="PANTHER" id="PTHR30572">
    <property type="entry name" value="MEMBRANE COMPONENT OF TRANSPORTER-RELATED"/>
    <property type="match status" value="1"/>
</dbReference>
<feature type="transmembrane region" description="Helical" evidence="7">
    <location>
        <begin position="802"/>
        <end position="821"/>
    </location>
</feature>
<feature type="transmembrane region" description="Helical" evidence="7">
    <location>
        <begin position="355"/>
        <end position="375"/>
    </location>
</feature>
<evidence type="ECO:0000256" key="3">
    <source>
        <dbReference type="ARBA" id="ARBA00022692"/>
    </source>
</evidence>